<gene>
    <name evidence="2" type="ORF">RQM65_14800</name>
</gene>
<comment type="caution">
    <text evidence="2">The sequence shown here is derived from an EMBL/GenBank/DDBJ whole genome shotgun (WGS) entry which is preliminary data.</text>
</comment>
<sequence>MSEYFISLFLVLITATGYSQDRPIDLDPSDTTAYKESYGLRAGVDVSRILVSSLNDDYTGLEIVGDYRLTQKLYFAAELGNEKKTIGVGLGKEVESAEGELYNFTASGSYIKAGIDYNTYGNWYGEQNMIFIGGRLAYSNFSQTVNDYKIFDTDRYWNPDDFAFGSQQELEFNGLSAAWLEFVVGFKAEIVKNLYFGGSVRLAYLVQPLTKDPDNFQNQFIPGFNKVTEGSNFGVGYNYSITYLIPFYKKASVPKRIGTGEIITPAQTIPAEVDPAEEDSGDEMPFEDIPTDEIPAADGPSDNDPINNF</sequence>
<evidence type="ECO:0000256" key="1">
    <source>
        <dbReference type="SAM" id="MobiDB-lite"/>
    </source>
</evidence>
<evidence type="ECO:0000313" key="3">
    <source>
        <dbReference type="Proteomes" id="UP001250656"/>
    </source>
</evidence>
<accession>A0ABU3L850</accession>
<reference evidence="2 3" key="1">
    <citation type="submission" date="2023-09" db="EMBL/GenBank/DDBJ databases">
        <title>Novel taxa isolated from Blanes Bay.</title>
        <authorList>
            <person name="Rey-Velasco X."/>
            <person name="Lucena T."/>
        </authorList>
    </citation>
    <scope>NUCLEOTIDE SEQUENCE [LARGE SCALE GENOMIC DNA]</scope>
    <source>
        <strain evidence="2 3">S334</strain>
    </source>
</reference>
<dbReference type="EMBL" id="JAVTTP010000001">
    <property type="protein sequence ID" value="MDT7829934.1"/>
    <property type="molecule type" value="Genomic_DNA"/>
</dbReference>
<organism evidence="2 3">
    <name type="scientific">Pricia mediterranea</name>
    <dbReference type="NCBI Taxonomy" id="3076079"/>
    <lineage>
        <taxon>Bacteria</taxon>
        <taxon>Pseudomonadati</taxon>
        <taxon>Bacteroidota</taxon>
        <taxon>Flavobacteriia</taxon>
        <taxon>Flavobacteriales</taxon>
        <taxon>Flavobacteriaceae</taxon>
        <taxon>Pricia</taxon>
    </lineage>
</organism>
<evidence type="ECO:0000313" key="2">
    <source>
        <dbReference type="EMBL" id="MDT7829934.1"/>
    </source>
</evidence>
<dbReference type="RefSeq" id="WP_314016193.1">
    <property type="nucleotide sequence ID" value="NZ_JAVTTP010000001.1"/>
</dbReference>
<protein>
    <submittedName>
        <fullName evidence="2">DUF6048 family protein</fullName>
    </submittedName>
</protein>
<feature type="region of interest" description="Disordered" evidence="1">
    <location>
        <begin position="270"/>
        <end position="309"/>
    </location>
</feature>
<feature type="compositionally biased region" description="Acidic residues" evidence="1">
    <location>
        <begin position="274"/>
        <end position="291"/>
    </location>
</feature>
<dbReference type="InterPro" id="IPR046111">
    <property type="entry name" value="DUF6048"/>
</dbReference>
<keyword evidence="3" id="KW-1185">Reference proteome</keyword>
<name>A0ABU3L850_9FLAO</name>
<proteinExistence type="predicted"/>
<dbReference type="Proteomes" id="UP001250656">
    <property type="component" value="Unassembled WGS sequence"/>
</dbReference>
<dbReference type="Pfam" id="PF19515">
    <property type="entry name" value="DUF6048"/>
    <property type="match status" value="1"/>
</dbReference>